<evidence type="ECO:0000256" key="16">
    <source>
        <dbReference type="ARBA" id="ARBA00047388"/>
    </source>
</evidence>
<evidence type="ECO:0000256" key="6">
    <source>
        <dbReference type="ARBA" id="ARBA00022692"/>
    </source>
</evidence>
<comment type="subcellular location">
    <subcellularLocation>
        <location evidence="1 18">Cell inner membrane</location>
        <topology evidence="1 18">Multi-pass membrane protein</topology>
    </subcellularLocation>
</comment>
<dbReference type="Gene3D" id="3.40.30.10">
    <property type="entry name" value="Glutaredoxin"/>
    <property type="match status" value="1"/>
</dbReference>
<evidence type="ECO:0000256" key="12">
    <source>
        <dbReference type="ARBA" id="ARBA00023027"/>
    </source>
</evidence>
<dbReference type="InterPro" id="IPR013766">
    <property type="entry name" value="Thioredoxin_domain"/>
</dbReference>
<feature type="transmembrane region" description="Helical" evidence="18">
    <location>
        <begin position="549"/>
        <end position="567"/>
    </location>
</feature>
<dbReference type="GO" id="GO:0005886">
    <property type="term" value="C:plasma membrane"/>
    <property type="evidence" value="ECO:0007669"/>
    <property type="project" value="UniProtKB-SubCell"/>
</dbReference>
<keyword evidence="7 18" id="KW-0732">Signal</keyword>
<name>A0A4R3JZM8_9PROT</name>
<organism evidence="20 21">
    <name type="scientific">Sulfuritortus calidifontis</name>
    <dbReference type="NCBI Taxonomy" id="1914471"/>
    <lineage>
        <taxon>Bacteria</taxon>
        <taxon>Pseudomonadati</taxon>
        <taxon>Pseudomonadota</taxon>
        <taxon>Betaproteobacteria</taxon>
        <taxon>Nitrosomonadales</taxon>
        <taxon>Thiobacillaceae</taxon>
        <taxon>Sulfuritortus</taxon>
    </lineage>
</organism>
<sequence precursor="true">MRHILTAALLLLAALPLRAEEDLLEPEQAFRVSARLVDNANVELQFQVAKGYALYKEKFKFSADSGAKLGAPSMPKGQIKDDEYFGRVETLRDSFKVRIPVSYAGAPKPFKLIAGYQGCADAGVCYPPQETTFTLQPVVAAAAPATGFQPLNSLKQLAGELAGGEPELLPADQAFKLSLTPAGNNAVTARFDLAKSYYLYRDKIKFSVVSPAGAKVAGIDLPQAEEKTDPNFGKMFVYHDGFSATVRLEGLSANGGPVKLKASYQGCSEKGVCYPPIDKSFDLVLGSAAAATSTAPAAPAKAAAVEPEDTSESGQIAAMLKGGSFWVVVASFFGFGLLLALTPCVFPMIPILSGIIVGQGHDITKRHGFMLSLAYVLGMAITYALAGVAAGMSGTLISNALQNPWALGTGAAIFVALALSMFGFYDLQLPSFLQSRFTEASNKMQGGKFTGVFAMGAISALIVGPCVAAPLAGALLYIGQTGDMLLGGVSLFFMALGMGVPLLLVGLSAGALLPRAGAWMEAVKSFFGTLMLAIAIWLVSPLLPPVVVMLLWAALLIVAAMYLRAIDPLEAGASGWRRLWKGVGMIALIAGISLLLGALGGSRDLLQPLQIFKGGAAGSAIAGEPAKLQFRTVKSSAELDAAIAQAKGKYVMLDFYADWCISCKEMERFTFSDAKVQARLKDVVLLKADVTGNTAEDKALLKRFNLFGPPGLIFFDKEGKQSGFRVIGYEPPEKFLQSLDKGMP</sequence>
<evidence type="ECO:0000256" key="5">
    <source>
        <dbReference type="ARBA" id="ARBA00022519"/>
    </source>
</evidence>
<dbReference type="EC" id="1.8.1.8" evidence="18"/>
<keyword evidence="21" id="KW-1185">Reference proteome</keyword>
<feature type="transmembrane region" description="Helical" evidence="18">
    <location>
        <begin position="579"/>
        <end position="600"/>
    </location>
</feature>
<feature type="disulfide bond" description="Redox-active" evidence="18">
    <location>
        <begin position="344"/>
        <end position="466"/>
    </location>
</feature>
<dbReference type="Pfam" id="PF13098">
    <property type="entry name" value="Thioredoxin_2"/>
    <property type="match status" value="1"/>
</dbReference>
<evidence type="ECO:0000256" key="10">
    <source>
        <dbReference type="ARBA" id="ARBA00022989"/>
    </source>
</evidence>
<comment type="similarity">
    <text evidence="2 18">Belongs to the thioredoxin family. DsbD subfamily.</text>
</comment>
<dbReference type="InterPro" id="IPR036929">
    <property type="entry name" value="DsbDN_sf"/>
</dbReference>
<dbReference type="SUPFAM" id="SSF74863">
    <property type="entry name" value="Thiol:disulfide interchange protein DsbD, N-terminal domain (DsbD-alpha)"/>
    <property type="match status" value="2"/>
</dbReference>
<dbReference type="RefSeq" id="WP_126458503.1">
    <property type="nucleotide sequence ID" value="NZ_AP018721.1"/>
</dbReference>
<keyword evidence="9 18" id="KW-0249">Electron transport</keyword>
<evidence type="ECO:0000256" key="2">
    <source>
        <dbReference type="ARBA" id="ARBA00007241"/>
    </source>
</evidence>
<dbReference type="Gene3D" id="2.60.40.1250">
    <property type="entry name" value="Thiol:disulfide interchange protein DsbD, N-terminal domain"/>
    <property type="match status" value="2"/>
</dbReference>
<feature type="disulfide bond" description="Redox-active" evidence="18">
    <location>
        <begin position="660"/>
        <end position="663"/>
    </location>
</feature>
<feature type="domain" description="Thioredoxin" evidence="19">
    <location>
        <begin position="606"/>
        <end position="744"/>
    </location>
</feature>
<dbReference type="InterPro" id="IPR012336">
    <property type="entry name" value="Thioredoxin-like_fold"/>
</dbReference>
<dbReference type="OrthoDB" id="9811036at2"/>
<keyword evidence="12 18" id="KW-0520">NAD</keyword>
<dbReference type="GO" id="GO:0017004">
    <property type="term" value="P:cytochrome complex assembly"/>
    <property type="evidence" value="ECO:0007669"/>
    <property type="project" value="UniProtKB-UniRule"/>
</dbReference>
<proteinExistence type="inferred from homology"/>
<comment type="catalytic activity">
    <reaction evidence="16 18">
        <text>[protein]-dithiol + NAD(+) = [protein]-disulfide + NADH + H(+)</text>
        <dbReference type="Rhea" id="RHEA:18749"/>
        <dbReference type="Rhea" id="RHEA-COMP:10593"/>
        <dbReference type="Rhea" id="RHEA-COMP:10594"/>
        <dbReference type="ChEBI" id="CHEBI:15378"/>
        <dbReference type="ChEBI" id="CHEBI:29950"/>
        <dbReference type="ChEBI" id="CHEBI:50058"/>
        <dbReference type="ChEBI" id="CHEBI:57540"/>
        <dbReference type="ChEBI" id="CHEBI:57945"/>
        <dbReference type="EC" id="1.8.1.8"/>
    </reaction>
</comment>
<accession>A0A4R3JZM8</accession>
<feature type="transmembrane region" description="Helical" evidence="18">
    <location>
        <begin position="325"/>
        <end position="357"/>
    </location>
</feature>
<evidence type="ECO:0000256" key="15">
    <source>
        <dbReference type="ARBA" id="ARBA00023284"/>
    </source>
</evidence>
<keyword evidence="13 18" id="KW-0472">Membrane</keyword>
<evidence type="ECO:0000256" key="4">
    <source>
        <dbReference type="ARBA" id="ARBA00022475"/>
    </source>
</evidence>
<feature type="disulfide bond" description="Redox-active" evidence="18">
    <location>
        <begin position="267"/>
        <end position="273"/>
    </location>
</feature>
<dbReference type="CDD" id="cd06261">
    <property type="entry name" value="TM_PBP2"/>
    <property type="match status" value="1"/>
</dbReference>
<protein>
    <recommendedName>
        <fullName evidence="18">Thiol:disulfide interchange protein DsbD</fullName>
        <ecNumber evidence="18">1.8.1.8</ecNumber>
    </recommendedName>
    <alternativeName>
        <fullName evidence="18">Protein-disulfide reductase</fullName>
        <shortName evidence="18">Disulfide reductase</shortName>
    </alternativeName>
</protein>
<dbReference type="Pfam" id="PF11412">
    <property type="entry name" value="DsbD_N"/>
    <property type="match status" value="2"/>
</dbReference>
<keyword evidence="3 18" id="KW-0813">Transport</keyword>
<keyword evidence="14 18" id="KW-1015">Disulfide bond</keyword>
<dbReference type="PROSITE" id="PS51352">
    <property type="entry name" value="THIOREDOXIN_2"/>
    <property type="match status" value="1"/>
</dbReference>
<evidence type="ECO:0000256" key="11">
    <source>
        <dbReference type="ARBA" id="ARBA00023002"/>
    </source>
</evidence>
<dbReference type="GO" id="GO:0009055">
    <property type="term" value="F:electron transfer activity"/>
    <property type="evidence" value="ECO:0007669"/>
    <property type="project" value="UniProtKB-UniRule"/>
</dbReference>
<evidence type="ECO:0000256" key="17">
    <source>
        <dbReference type="ARBA" id="ARBA00047804"/>
    </source>
</evidence>
<dbReference type="HAMAP" id="MF_00399">
    <property type="entry name" value="DbsD"/>
    <property type="match status" value="1"/>
</dbReference>
<feature type="transmembrane region" description="Helical" evidence="18">
    <location>
        <begin position="525"/>
        <end position="543"/>
    </location>
</feature>
<evidence type="ECO:0000256" key="13">
    <source>
        <dbReference type="ARBA" id="ARBA00023136"/>
    </source>
</evidence>
<evidence type="ECO:0000256" key="1">
    <source>
        <dbReference type="ARBA" id="ARBA00004429"/>
    </source>
</evidence>
<dbReference type="SUPFAM" id="SSF52833">
    <property type="entry name" value="Thioredoxin-like"/>
    <property type="match status" value="1"/>
</dbReference>
<gene>
    <name evidence="18" type="primary">dsbD</name>
    <name evidence="20" type="ORF">EDC61_10290</name>
</gene>
<feature type="transmembrane region" description="Helical" evidence="18">
    <location>
        <begin position="405"/>
        <end position="427"/>
    </location>
</feature>
<evidence type="ECO:0000256" key="14">
    <source>
        <dbReference type="ARBA" id="ARBA00023157"/>
    </source>
</evidence>
<evidence type="ECO:0000256" key="18">
    <source>
        <dbReference type="HAMAP-Rule" id="MF_00399"/>
    </source>
</evidence>
<comment type="catalytic activity">
    <reaction evidence="17 18">
        <text>[protein]-dithiol + NADP(+) = [protein]-disulfide + NADPH + H(+)</text>
        <dbReference type="Rhea" id="RHEA:18753"/>
        <dbReference type="Rhea" id="RHEA-COMP:10593"/>
        <dbReference type="Rhea" id="RHEA-COMP:10594"/>
        <dbReference type="ChEBI" id="CHEBI:15378"/>
        <dbReference type="ChEBI" id="CHEBI:29950"/>
        <dbReference type="ChEBI" id="CHEBI:50058"/>
        <dbReference type="ChEBI" id="CHEBI:57783"/>
        <dbReference type="ChEBI" id="CHEBI:58349"/>
        <dbReference type="EC" id="1.8.1.8"/>
    </reaction>
</comment>
<comment type="caution">
    <text evidence="20">The sequence shown here is derived from an EMBL/GenBank/DDBJ whole genome shotgun (WGS) entry which is preliminary data.</text>
</comment>
<evidence type="ECO:0000313" key="20">
    <source>
        <dbReference type="EMBL" id="TCS73320.1"/>
    </source>
</evidence>
<dbReference type="Pfam" id="PF02683">
    <property type="entry name" value="DsbD_TM"/>
    <property type="match status" value="1"/>
</dbReference>
<dbReference type="InterPro" id="IPR028250">
    <property type="entry name" value="DsbDN"/>
</dbReference>
<dbReference type="PANTHER" id="PTHR32234">
    <property type="entry name" value="THIOL:DISULFIDE INTERCHANGE PROTEIN DSBD"/>
    <property type="match status" value="1"/>
</dbReference>
<feature type="signal peptide" evidence="18">
    <location>
        <begin position="1"/>
        <end position="19"/>
    </location>
</feature>
<dbReference type="NCBIfam" id="NF001419">
    <property type="entry name" value="PRK00293.1"/>
    <property type="match status" value="1"/>
</dbReference>
<dbReference type="Proteomes" id="UP000295135">
    <property type="component" value="Unassembled WGS sequence"/>
</dbReference>
<keyword evidence="8 18" id="KW-0201">Cytochrome c-type biogenesis</keyword>
<evidence type="ECO:0000256" key="8">
    <source>
        <dbReference type="ARBA" id="ARBA00022748"/>
    </source>
</evidence>
<evidence type="ECO:0000256" key="9">
    <source>
        <dbReference type="ARBA" id="ARBA00022982"/>
    </source>
</evidence>
<keyword evidence="4 18" id="KW-1003">Cell membrane</keyword>
<keyword evidence="11 18" id="KW-0560">Oxidoreductase</keyword>
<feature type="transmembrane region" description="Helical" evidence="18">
    <location>
        <begin position="452"/>
        <end position="479"/>
    </location>
</feature>
<dbReference type="InterPro" id="IPR022910">
    <property type="entry name" value="Thiol_diS_interchange_DbsD"/>
</dbReference>
<dbReference type="AlphaFoldDB" id="A0A4R3JZM8"/>
<comment type="function">
    <text evidence="18">Required to facilitate the formation of correct disulfide bonds in some periplasmic proteins and for the assembly of the periplasmic c-type cytochromes. Acts by transferring electrons from cytoplasmic thioredoxin to the periplasm. This transfer involves a cascade of disulfide bond formation and reduction steps.</text>
</comment>
<keyword evidence="15 18" id="KW-0676">Redox-active center</keyword>
<evidence type="ECO:0000256" key="7">
    <source>
        <dbReference type="ARBA" id="ARBA00022729"/>
    </source>
</evidence>
<dbReference type="InterPro" id="IPR035671">
    <property type="entry name" value="DsbD_gamma"/>
</dbReference>
<evidence type="ECO:0000259" key="19">
    <source>
        <dbReference type="PROSITE" id="PS51352"/>
    </source>
</evidence>
<dbReference type="PANTHER" id="PTHR32234:SF0">
    <property type="entry name" value="THIOL:DISULFIDE INTERCHANGE PROTEIN DSBD"/>
    <property type="match status" value="1"/>
</dbReference>
<dbReference type="InterPro" id="IPR003834">
    <property type="entry name" value="Cyt_c_assmbl_TM_dom"/>
</dbReference>
<evidence type="ECO:0000313" key="21">
    <source>
        <dbReference type="Proteomes" id="UP000295135"/>
    </source>
</evidence>
<keyword evidence="6 18" id="KW-0812">Transmembrane</keyword>
<dbReference type="GO" id="GO:0047134">
    <property type="term" value="F:protein-disulfide reductase [NAD(P)H] activity"/>
    <property type="evidence" value="ECO:0007669"/>
    <property type="project" value="UniProtKB-UniRule"/>
</dbReference>
<evidence type="ECO:0000256" key="3">
    <source>
        <dbReference type="ARBA" id="ARBA00022448"/>
    </source>
</evidence>
<feature type="transmembrane region" description="Helical" evidence="18">
    <location>
        <begin position="491"/>
        <end position="513"/>
    </location>
</feature>
<dbReference type="EMBL" id="SLZY01000002">
    <property type="protein sequence ID" value="TCS73320.1"/>
    <property type="molecule type" value="Genomic_DNA"/>
</dbReference>
<dbReference type="InterPro" id="IPR000515">
    <property type="entry name" value="MetI-like"/>
</dbReference>
<keyword evidence="5 18" id="KW-0997">Cell inner membrane</keyword>
<feature type="chain" id="PRO_5021055824" description="Thiol:disulfide interchange protein DsbD" evidence="18">
    <location>
        <begin position="20"/>
        <end position="744"/>
    </location>
</feature>
<dbReference type="GO" id="GO:0055085">
    <property type="term" value="P:transmembrane transport"/>
    <property type="evidence" value="ECO:0007669"/>
    <property type="project" value="InterPro"/>
</dbReference>
<dbReference type="InterPro" id="IPR036249">
    <property type="entry name" value="Thioredoxin-like_sf"/>
</dbReference>
<feature type="transmembrane region" description="Helical" evidence="18">
    <location>
        <begin position="369"/>
        <end position="393"/>
    </location>
</feature>
<reference evidence="20 21" key="1">
    <citation type="submission" date="2019-03" db="EMBL/GenBank/DDBJ databases">
        <title>Genomic Encyclopedia of Type Strains, Phase IV (KMG-IV): sequencing the most valuable type-strain genomes for metagenomic binning, comparative biology and taxonomic classification.</title>
        <authorList>
            <person name="Goeker M."/>
        </authorList>
    </citation>
    <scope>NUCLEOTIDE SEQUENCE [LARGE SCALE GENOMIC DNA]</scope>
    <source>
        <strain evidence="20 21">DSM 103923</strain>
    </source>
</reference>
<dbReference type="CDD" id="cd02953">
    <property type="entry name" value="DsbDgamma"/>
    <property type="match status" value="1"/>
</dbReference>
<keyword evidence="10 18" id="KW-1133">Transmembrane helix</keyword>
<dbReference type="GO" id="GO:0045454">
    <property type="term" value="P:cell redox homeostasis"/>
    <property type="evidence" value="ECO:0007669"/>
    <property type="project" value="TreeGrafter"/>
</dbReference>